<dbReference type="Proteomes" id="UP000807353">
    <property type="component" value="Unassembled WGS sequence"/>
</dbReference>
<protein>
    <submittedName>
        <fullName evidence="1">Uncharacterized protein</fullName>
    </submittedName>
</protein>
<evidence type="ECO:0000313" key="1">
    <source>
        <dbReference type="EMBL" id="KAF9463726.1"/>
    </source>
</evidence>
<sequence length="212" mass="23650">MCYQSLGHLESKYLKVTLLMLQHVSFPVGIQVFLLNIGLTQLPVLPPVDIPVSVGLGKYPSTSKLRGGVRRLGEINLTNYTSFYHGQADKNWKSFDADRLLKTGCKYMYFTFEADSQIGRQKTLKILAFPGIRNVPHLYSCQESYPSGRLVKVVSEVVDVIMCSRVLPNNAVYPGNEMLNTESIWEIEQSSPILGGVGVITLPELQSASWTH</sequence>
<evidence type="ECO:0000313" key="2">
    <source>
        <dbReference type="Proteomes" id="UP000807353"/>
    </source>
</evidence>
<comment type="caution">
    <text evidence="1">The sequence shown here is derived from an EMBL/GenBank/DDBJ whole genome shotgun (WGS) entry which is preliminary data.</text>
</comment>
<keyword evidence="2" id="KW-1185">Reference proteome</keyword>
<organism evidence="1 2">
    <name type="scientific">Collybia nuda</name>
    <dbReference type="NCBI Taxonomy" id="64659"/>
    <lineage>
        <taxon>Eukaryota</taxon>
        <taxon>Fungi</taxon>
        <taxon>Dikarya</taxon>
        <taxon>Basidiomycota</taxon>
        <taxon>Agaricomycotina</taxon>
        <taxon>Agaricomycetes</taxon>
        <taxon>Agaricomycetidae</taxon>
        <taxon>Agaricales</taxon>
        <taxon>Tricholomatineae</taxon>
        <taxon>Clitocybaceae</taxon>
        <taxon>Collybia</taxon>
    </lineage>
</organism>
<dbReference type="EMBL" id="MU150260">
    <property type="protein sequence ID" value="KAF9463726.1"/>
    <property type="molecule type" value="Genomic_DNA"/>
</dbReference>
<dbReference type="AlphaFoldDB" id="A0A9P5Y9G3"/>
<proteinExistence type="predicted"/>
<name>A0A9P5Y9G3_9AGAR</name>
<reference evidence="1" key="1">
    <citation type="submission" date="2020-11" db="EMBL/GenBank/DDBJ databases">
        <authorList>
            <consortium name="DOE Joint Genome Institute"/>
            <person name="Ahrendt S."/>
            <person name="Riley R."/>
            <person name="Andreopoulos W."/>
            <person name="Labutti K."/>
            <person name="Pangilinan J."/>
            <person name="Ruiz-Duenas F.J."/>
            <person name="Barrasa J.M."/>
            <person name="Sanchez-Garcia M."/>
            <person name="Camarero S."/>
            <person name="Miyauchi S."/>
            <person name="Serrano A."/>
            <person name="Linde D."/>
            <person name="Babiker R."/>
            <person name="Drula E."/>
            <person name="Ayuso-Fernandez I."/>
            <person name="Pacheco R."/>
            <person name="Padilla G."/>
            <person name="Ferreira P."/>
            <person name="Barriuso J."/>
            <person name="Kellner H."/>
            <person name="Castanera R."/>
            <person name="Alfaro M."/>
            <person name="Ramirez L."/>
            <person name="Pisabarro A.G."/>
            <person name="Kuo A."/>
            <person name="Tritt A."/>
            <person name="Lipzen A."/>
            <person name="He G."/>
            <person name="Yan M."/>
            <person name="Ng V."/>
            <person name="Cullen D."/>
            <person name="Martin F."/>
            <person name="Rosso M.-N."/>
            <person name="Henrissat B."/>
            <person name="Hibbett D."/>
            <person name="Martinez A.T."/>
            <person name="Grigoriev I.V."/>
        </authorList>
    </citation>
    <scope>NUCLEOTIDE SEQUENCE</scope>
    <source>
        <strain evidence="1">CBS 247.69</strain>
    </source>
</reference>
<gene>
    <name evidence="1" type="ORF">BDZ94DRAFT_1235999</name>
</gene>
<accession>A0A9P5Y9G3</accession>